<dbReference type="InterPro" id="IPR005240">
    <property type="entry name" value="DUF389"/>
</dbReference>
<keyword evidence="1" id="KW-0812">Transmembrane</keyword>
<organism evidence="2 3">
    <name type="scientific">Segatella oulorum</name>
    <dbReference type="NCBI Taxonomy" id="28136"/>
    <lineage>
        <taxon>Bacteria</taxon>
        <taxon>Pseudomonadati</taxon>
        <taxon>Bacteroidota</taxon>
        <taxon>Bacteroidia</taxon>
        <taxon>Bacteroidales</taxon>
        <taxon>Prevotellaceae</taxon>
        <taxon>Segatella</taxon>
    </lineage>
</organism>
<dbReference type="eggNOG" id="COG1808">
    <property type="taxonomic scope" value="Bacteria"/>
</dbReference>
<feature type="transmembrane region" description="Helical" evidence="1">
    <location>
        <begin position="41"/>
        <end position="59"/>
    </location>
</feature>
<feature type="transmembrane region" description="Helical" evidence="1">
    <location>
        <begin position="65"/>
        <end position="87"/>
    </location>
</feature>
<feature type="transmembrane region" description="Helical" evidence="1">
    <location>
        <begin position="99"/>
        <end position="117"/>
    </location>
</feature>
<gene>
    <name evidence="2" type="ORF">SAMN02745202_02160</name>
</gene>
<dbReference type="EMBL" id="FUXK01000030">
    <property type="protein sequence ID" value="SKA12925.1"/>
    <property type="molecule type" value="Genomic_DNA"/>
</dbReference>
<dbReference type="Pfam" id="PF04087">
    <property type="entry name" value="DUF389"/>
    <property type="match status" value="1"/>
</dbReference>
<evidence type="ECO:0000313" key="2">
    <source>
        <dbReference type="EMBL" id="SKA12925.1"/>
    </source>
</evidence>
<protein>
    <submittedName>
        <fullName evidence="2">TIGR00341 family protein</fullName>
    </submittedName>
</protein>
<accession>A0A1T4RAG6</accession>
<reference evidence="2 3" key="1">
    <citation type="submission" date="2017-02" db="EMBL/GenBank/DDBJ databases">
        <authorList>
            <person name="Peterson S.W."/>
        </authorList>
    </citation>
    <scope>NUCLEOTIDE SEQUENCE [LARGE SCALE GENOMIC DNA]</scope>
    <source>
        <strain evidence="2 3">ATCC 43324</strain>
    </source>
</reference>
<evidence type="ECO:0000256" key="1">
    <source>
        <dbReference type="SAM" id="Phobius"/>
    </source>
</evidence>
<dbReference type="PANTHER" id="PTHR20992:SF9">
    <property type="entry name" value="AT15442P-RELATED"/>
    <property type="match status" value="1"/>
</dbReference>
<feature type="transmembrane region" description="Helical" evidence="1">
    <location>
        <begin position="232"/>
        <end position="252"/>
    </location>
</feature>
<feature type="transmembrane region" description="Helical" evidence="1">
    <location>
        <begin position="160"/>
        <end position="182"/>
    </location>
</feature>
<sequence>MEEQNNSLWGVIKQYFNSLPDKNEERDTISQITDGISFKGSNLWILIFAILIASLGLNVNSTAVIIGAMLISPLMGPITGMGLSIGINDLQFLKRSFKNYLVMVVIAVITATLYFLITPLEEAQSELLSRTSPTLYDVLIAICGGAAGIIALSTKGKGNVIPGVAIATALMPPLCTAGYGLASANWSYFWGAFYLFFINTVFISLSTFAGVKMLRFNTKQFDNVAQLKKVHRLILIIAVVTMVPAAVMTVGITRKSFTNSNVRKFVKAELSLKGTQIIAEEVNTSDSIIRLVAVGKSISDSTLTVASRALAQYNLRGYKLKVIQGSQSDYLLLAKKSAENILTSNTSNQQLVEQNAQIHELEEKLSAYTGYEQLGIQLSKELRSLYPNVTSISLSKVMEVPTDTSATKRYVVAIVGSKTNFSTADRERLSRWLKSRTESDSLRLITTR</sequence>
<feature type="transmembrane region" description="Helical" evidence="1">
    <location>
        <begin position="188"/>
        <end position="211"/>
    </location>
</feature>
<keyword evidence="1" id="KW-0472">Membrane</keyword>
<proteinExistence type="predicted"/>
<dbReference type="Proteomes" id="UP000190065">
    <property type="component" value="Unassembled WGS sequence"/>
</dbReference>
<name>A0A1T4RAG6_9BACT</name>
<dbReference type="AlphaFoldDB" id="A0A1T4RAG6"/>
<dbReference type="NCBIfam" id="TIGR00341">
    <property type="entry name" value="TIGR00341 family protein"/>
    <property type="match status" value="1"/>
</dbReference>
<dbReference type="RefSeq" id="WP_025070695.1">
    <property type="nucleotide sequence ID" value="NZ_FUXK01000030.1"/>
</dbReference>
<dbReference type="PANTHER" id="PTHR20992">
    <property type="entry name" value="AT15442P-RELATED"/>
    <property type="match status" value="1"/>
</dbReference>
<evidence type="ECO:0000313" key="3">
    <source>
        <dbReference type="Proteomes" id="UP000190065"/>
    </source>
</evidence>
<feature type="transmembrane region" description="Helical" evidence="1">
    <location>
        <begin position="133"/>
        <end position="153"/>
    </location>
</feature>
<dbReference type="STRING" id="28136.SAMN02745202_02160"/>
<keyword evidence="1" id="KW-1133">Transmembrane helix</keyword>